<keyword evidence="2" id="KW-0547">Nucleotide-binding</keyword>
<dbReference type="SUPFAM" id="SSF52540">
    <property type="entry name" value="P-loop containing nucleoside triphosphate hydrolases"/>
    <property type="match status" value="1"/>
</dbReference>
<dbReference type="PANTHER" id="PTHR23115">
    <property type="entry name" value="TRANSLATION FACTOR"/>
    <property type="match status" value="1"/>
</dbReference>
<dbReference type="AlphaFoldDB" id="A0A183ISP2"/>
<dbReference type="Pfam" id="PF07145">
    <property type="entry name" value="PAM2"/>
    <property type="match status" value="1"/>
</dbReference>
<evidence type="ECO:0000256" key="3">
    <source>
        <dbReference type="ARBA" id="ARBA00023134"/>
    </source>
</evidence>
<evidence type="ECO:0000256" key="2">
    <source>
        <dbReference type="ARBA" id="ARBA00022741"/>
    </source>
</evidence>
<dbReference type="Gene3D" id="3.40.50.300">
    <property type="entry name" value="P-loop containing nucleotide triphosphate hydrolases"/>
    <property type="match status" value="1"/>
</dbReference>
<proteinExistence type="predicted"/>
<dbReference type="InterPro" id="IPR000795">
    <property type="entry name" value="T_Tr_GTP-bd_dom"/>
</dbReference>
<evidence type="ECO:0000256" key="1">
    <source>
        <dbReference type="ARBA" id="ARBA00022553"/>
    </source>
</evidence>
<gene>
    <name evidence="5" type="ORF">SBAD_LOCUS6639</name>
</gene>
<dbReference type="OrthoDB" id="342024at2759"/>
<dbReference type="GO" id="GO:0003924">
    <property type="term" value="F:GTPase activity"/>
    <property type="evidence" value="ECO:0007669"/>
    <property type="project" value="InterPro"/>
</dbReference>
<dbReference type="InterPro" id="IPR009818">
    <property type="entry name" value="PAM2_motif"/>
</dbReference>
<dbReference type="WBParaSite" id="SBAD_0000689701-mRNA-1">
    <property type="protein sequence ID" value="SBAD_0000689701-mRNA-1"/>
    <property type="gene ID" value="SBAD_0000689701"/>
</dbReference>
<name>A0A183ISP2_9BILA</name>
<reference evidence="7" key="1">
    <citation type="submission" date="2016-06" db="UniProtKB">
        <authorList>
            <consortium name="WormBaseParasite"/>
        </authorList>
    </citation>
    <scope>IDENTIFICATION</scope>
</reference>
<evidence type="ECO:0000259" key="4">
    <source>
        <dbReference type="PROSITE" id="PS51722"/>
    </source>
</evidence>
<evidence type="ECO:0000313" key="7">
    <source>
        <dbReference type="WBParaSite" id="SBAD_0000689701-mRNA-1"/>
    </source>
</evidence>
<dbReference type="PRINTS" id="PR00315">
    <property type="entry name" value="ELONGATNFCT"/>
</dbReference>
<dbReference type="InterPro" id="IPR027417">
    <property type="entry name" value="P-loop_NTPase"/>
</dbReference>
<dbReference type="EMBL" id="UZAM01009918">
    <property type="protein sequence ID" value="VDP10478.1"/>
    <property type="molecule type" value="Genomic_DNA"/>
</dbReference>
<dbReference type="GO" id="GO:0005525">
    <property type="term" value="F:GTP binding"/>
    <property type="evidence" value="ECO:0007669"/>
    <property type="project" value="UniProtKB-KW"/>
</dbReference>
<accession>A0A183ISP2</accession>
<dbReference type="Pfam" id="PF00009">
    <property type="entry name" value="GTP_EFTU"/>
    <property type="match status" value="1"/>
</dbReference>
<dbReference type="Proteomes" id="UP000270296">
    <property type="component" value="Unassembled WGS sequence"/>
</dbReference>
<sequence length="280" mass="30848">MGENDTSEKFHLNVNAAEFVPRFSAASPVVFPKLTNRVSAPSVVNEESPLTIMRAADSKETENLKSFDSGCYPLKPEPLSEVPKEATIAESAHVTPEEGITELNEAAAEPNNTPEIRGDVIVEEWEEGLGGIEEGEESTEGMTPAQVEAKRKRKEKAAPKVRKEYVNVIFIGHVDAGKSTIGGQIMYLTGQIDKRTLEKYCREAKEMNRESWYLSWALDTNIEEREKGKTVQVGRACFDTELKHFTILDAPGHKSFVPNMIGGASQADLAVLVLVFTGCF</sequence>
<protein>
    <submittedName>
        <fullName evidence="7">Tr-type G domain-containing protein</fullName>
    </submittedName>
</protein>
<dbReference type="InterPro" id="IPR031157">
    <property type="entry name" value="G_TR_CS"/>
</dbReference>
<evidence type="ECO:0000313" key="5">
    <source>
        <dbReference type="EMBL" id="VDP10478.1"/>
    </source>
</evidence>
<feature type="domain" description="Tr-type G" evidence="4">
    <location>
        <begin position="163"/>
        <end position="280"/>
    </location>
</feature>
<evidence type="ECO:0000313" key="6">
    <source>
        <dbReference type="Proteomes" id="UP000270296"/>
    </source>
</evidence>
<dbReference type="PROSITE" id="PS00301">
    <property type="entry name" value="G_TR_1"/>
    <property type="match status" value="1"/>
</dbReference>
<organism evidence="7">
    <name type="scientific">Soboliphyme baturini</name>
    <dbReference type="NCBI Taxonomy" id="241478"/>
    <lineage>
        <taxon>Eukaryota</taxon>
        <taxon>Metazoa</taxon>
        <taxon>Ecdysozoa</taxon>
        <taxon>Nematoda</taxon>
        <taxon>Enoplea</taxon>
        <taxon>Dorylaimia</taxon>
        <taxon>Dioctophymatida</taxon>
        <taxon>Dioctophymatoidea</taxon>
        <taxon>Soboliphymatidae</taxon>
        <taxon>Soboliphyme</taxon>
    </lineage>
</organism>
<keyword evidence="1" id="KW-0597">Phosphoprotein</keyword>
<keyword evidence="6" id="KW-1185">Reference proteome</keyword>
<dbReference type="InterPro" id="IPR050100">
    <property type="entry name" value="TRAFAC_GTPase_members"/>
</dbReference>
<dbReference type="PROSITE" id="PS51722">
    <property type="entry name" value="G_TR_2"/>
    <property type="match status" value="1"/>
</dbReference>
<reference evidence="5 6" key="2">
    <citation type="submission" date="2018-11" db="EMBL/GenBank/DDBJ databases">
        <authorList>
            <consortium name="Pathogen Informatics"/>
        </authorList>
    </citation>
    <scope>NUCLEOTIDE SEQUENCE [LARGE SCALE GENOMIC DNA]</scope>
</reference>
<keyword evidence="3" id="KW-0342">GTP-binding</keyword>